<reference evidence="2" key="1">
    <citation type="journal article" date="2012" name="Nature">
        <title>The tomato genome sequence provides insights into fleshy fruit evolution.</title>
        <authorList>
            <consortium name="Tomato Genome Consortium"/>
        </authorList>
    </citation>
    <scope>NUCLEOTIDE SEQUENCE [LARGE SCALE GENOMIC DNA]</scope>
    <source>
        <strain evidence="2">cv. Heinz 1706</strain>
    </source>
</reference>
<evidence type="ECO:0000313" key="2">
    <source>
        <dbReference type="EnsemblPlants" id="Solyc12g043170.1.1.1"/>
    </source>
</evidence>
<organism evidence="2">
    <name type="scientific">Solanum lycopersicum</name>
    <name type="common">Tomato</name>
    <name type="synonym">Lycopersicon esculentum</name>
    <dbReference type="NCBI Taxonomy" id="4081"/>
    <lineage>
        <taxon>Eukaryota</taxon>
        <taxon>Viridiplantae</taxon>
        <taxon>Streptophyta</taxon>
        <taxon>Embryophyta</taxon>
        <taxon>Tracheophyta</taxon>
        <taxon>Spermatophyta</taxon>
        <taxon>Magnoliopsida</taxon>
        <taxon>eudicotyledons</taxon>
        <taxon>Gunneridae</taxon>
        <taxon>Pentapetalae</taxon>
        <taxon>asterids</taxon>
        <taxon>lamiids</taxon>
        <taxon>Solanales</taxon>
        <taxon>Solanaceae</taxon>
        <taxon>Solanoideae</taxon>
        <taxon>Solaneae</taxon>
        <taxon>Solanum</taxon>
        <taxon>Solanum subgen. Lycopersicon</taxon>
    </lineage>
</organism>
<sequence length="58" mass="6676">MELWKLEKLDVSISGSRSSKPPKFMDRRMFINGRSDHKRGTTRRRNNDLISPVGNTAS</sequence>
<dbReference type="Gramene" id="Solyc12g043170.1.1">
    <property type="protein sequence ID" value="Solyc12g043170.1.1.1"/>
    <property type="gene ID" value="Solyc12g043170.1"/>
</dbReference>
<dbReference type="AlphaFoldDB" id="A0A3Q7JW52"/>
<accession>A0A3Q7JW52</accession>
<dbReference type="Proteomes" id="UP000004994">
    <property type="component" value="Chromosome 12"/>
</dbReference>
<keyword evidence="3" id="KW-1185">Reference proteome</keyword>
<dbReference type="EnsemblPlants" id="Solyc12g043170.1.1">
    <property type="protein sequence ID" value="Solyc12g043170.1.1.1"/>
    <property type="gene ID" value="Solyc12g043170.1"/>
</dbReference>
<evidence type="ECO:0000256" key="1">
    <source>
        <dbReference type="SAM" id="MobiDB-lite"/>
    </source>
</evidence>
<feature type="region of interest" description="Disordered" evidence="1">
    <location>
        <begin position="32"/>
        <end position="58"/>
    </location>
</feature>
<name>A0A3Q7JW52_SOLLC</name>
<protein>
    <submittedName>
        <fullName evidence="2">Uncharacterized protein</fullName>
    </submittedName>
</protein>
<reference evidence="2" key="2">
    <citation type="submission" date="2019-01" db="UniProtKB">
        <authorList>
            <consortium name="EnsemblPlants"/>
        </authorList>
    </citation>
    <scope>IDENTIFICATION</scope>
    <source>
        <strain evidence="2">cv. Heinz 1706</strain>
    </source>
</reference>
<dbReference type="InParanoid" id="A0A3Q7JW52"/>
<dbReference type="PaxDb" id="4081-Solyc12g043170.1.1"/>
<evidence type="ECO:0000313" key="3">
    <source>
        <dbReference type="Proteomes" id="UP000004994"/>
    </source>
</evidence>
<proteinExistence type="predicted"/>